<dbReference type="Pfam" id="PF00158">
    <property type="entry name" value="Sigma54_activat"/>
    <property type="match status" value="1"/>
</dbReference>
<name>A0A1M6BPV5_9FIRM</name>
<keyword evidence="3" id="KW-0805">Transcription regulation</keyword>
<organism evidence="7 8">
    <name type="scientific">Dethiosulfatibacter aminovorans DSM 17477</name>
    <dbReference type="NCBI Taxonomy" id="1121476"/>
    <lineage>
        <taxon>Bacteria</taxon>
        <taxon>Bacillati</taxon>
        <taxon>Bacillota</taxon>
        <taxon>Tissierellia</taxon>
        <taxon>Dethiosulfatibacter</taxon>
    </lineage>
</organism>
<protein>
    <submittedName>
        <fullName evidence="7">Sigma-54 interaction domain-containing protein</fullName>
    </submittedName>
</protein>
<dbReference type="InterPro" id="IPR025944">
    <property type="entry name" value="Sigma_54_int_dom_CS"/>
</dbReference>
<evidence type="ECO:0000259" key="6">
    <source>
        <dbReference type="PROSITE" id="PS50045"/>
    </source>
</evidence>
<feature type="domain" description="Sigma-54 factor interaction" evidence="6">
    <location>
        <begin position="206"/>
        <end position="436"/>
    </location>
</feature>
<keyword evidence="8" id="KW-1185">Reference proteome</keyword>
<dbReference type="Gene3D" id="1.10.8.60">
    <property type="match status" value="1"/>
</dbReference>
<dbReference type="FunFam" id="3.40.50.300:FF:000006">
    <property type="entry name" value="DNA-binding transcriptional regulator NtrC"/>
    <property type="match status" value="1"/>
</dbReference>
<dbReference type="CDD" id="cd00009">
    <property type="entry name" value="AAA"/>
    <property type="match status" value="1"/>
</dbReference>
<sequence>MLKTQNLINSLAICFDAKITVFDSDTIIMKSTTPASTKGKTPQTPRKEKRTNMLSHSHPLIYSEEGLSYVFIPVIGRTKKKNGFLWIFDNPMNEFTDDRLKVLTSLSDSINDSLHISHLTDSNKLYSGVIESIKEHFNMQIQIDKEEEIEKTSSRNTKDRNAIISNYYSGNRFIGSLKASIPDVGNRIHSDDSHSSAKVENLHAKIIGKALYLNRILAKINQISNTDSTVLLKGESGTGKEMIARLIHSESNRKDHSFIAINCAAIPENLLESELFGYEKGAFTGASNQGKIGKIESANRGTLFLDEIGDMPLNLQVKLLRVLQERSIEKIGGNHLIPVDIRIICATNKNLEDMITRGDFREDLFYRINVIPVTLPPLTNKHNDIELLLNYYLKKFCIVQKKHYMTFSLEAMDLLTAYEWPGNVRELTNTVEYCVTMSTSERIEAEHLPSHIRKSEKSCGKGLKKGTKKLSKDEFVALLRKYGDSTDEKKRLAKHLDISLATLYRWIEKYNKG</sequence>
<dbReference type="InterPro" id="IPR003593">
    <property type="entry name" value="AAA+_ATPase"/>
</dbReference>
<proteinExistence type="predicted"/>
<dbReference type="Proteomes" id="UP000184052">
    <property type="component" value="Unassembled WGS sequence"/>
</dbReference>
<evidence type="ECO:0000256" key="1">
    <source>
        <dbReference type="ARBA" id="ARBA00022741"/>
    </source>
</evidence>
<dbReference type="InterPro" id="IPR027417">
    <property type="entry name" value="P-loop_NTPase"/>
</dbReference>
<dbReference type="SUPFAM" id="SSF52540">
    <property type="entry name" value="P-loop containing nucleoside triphosphate hydrolases"/>
    <property type="match status" value="1"/>
</dbReference>
<evidence type="ECO:0000256" key="5">
    <source>
        <dbReference type="SAM" id="MobiDB-lite"/>
    </source>
</evidence>
<evidence type="ECO:0000256" key="3">
    <source>
        <dbReference type="ARBA" id="ARBA00023015"/>
    </source>
</evidence>
<dbReference type="PANTHER" id="PTHR32071">
    <property type="entry name" value="TRANSCRIPTIONAL REGULATORY PROTEIN"/>
    <property type="match status" value="1"/>
</dbReference>
<dbReference type="GO" id="GO:0005524">
    <property type="term" value="F:ATP binding"/>
    <property type="evidence" value="ECO:0007669"/>
    <property type="project" value="UniProtKB-KW"/>
</dbReference>
<dbReference type="Gene3D" id="3.40.50.300">
    <property type="entry name" value="P-loop containing nucleotide triphosphate hydrolases"/>
    <property type="match status" value="1"/>
</dbReference>
<dbReference type="InterPro" id="IPR058031">
    <property type="entry name" value="AAA_lid_NorR"/>
</dbReference>
<accession>A0A1M6BPV5</accession>
<keyword evidence="4" id="KW-0804">Transcription</keyword>
<reference evidence="7 8" key="1">
    <citation type="submission" date="2016-11" db="EMBL/GenBank/DDBJ databases">
        <authorList>
            <person name="Jaros S."/>
            <person name="Januszkiewicz K."/>
            <person name="Wedrychowicz H."/>
        </authorList>
    </citation>
    <scope>NUCLEOTIDE SEQUENCE [LARGE SCALE GENOMIC DNA]</scope>
    <source>
        <strain evidence="7 8">DSM 17477</strain>
    </source>
</reference>
<feature type="region of interest" description="Disordered" evidence="5">
    <location>
        <begin position="32"/>
        <end position="52"/>
    </location>
</feature>
<dbReference type="PROSITE" id="PS00688">
    <property type="entry name" value="SIGMA54_INTERACT_3"/>
    <property type="match status" value="1"/>
</dbReference>
<evidence type="ECO:0000256" key="2">
    <source>
        <dbReference type="ARBA" id="ARBA00022840"/>
    </source>
</evidence>
<dbReference type="AlphaFoldDB" id="A0A1M6BPV5"/>
<dbReference type="SMART" id="SM00382">
    <property type="entry name" value="AAA"/>
    <property type="match status" value="1"/>
</dbReference>
<dbReference type="EMBL" id="FQZL01000005">
    <property type="protein sequence ID" value="SHI50746.1"/>
    <property type="molecule type" value="Genomic_DNA"/>
</dbReference>
<feature type="compositionally biased region" description="Polar residues" evidence="5">
    <location>
        <begin position="32"/>
        <end position="44"/>
    </location>
</feature>
<evidence type="ECO:0000313" key="8">
    <source>
        <dbReference type="Proteomes" id="UP000184052"/>
    </source>
</evidence>
<dbReference type="GO" id="GO:0006355">
    <property type="term" value="P:regulation of DNA-templated transcription"/>
    <property type="evidence" value="ECO:0007669"/>
    <property type="project" value="InterPro"/>
</dbReference>
<dbReference type="RefSeq" id="WP_073046437.1">
    <property type="nucleotide sequence ID" value="NZ_FQZL01000005.1"/>
</dbReference>
<dbReference type="OrthoDB" id="5411866at2"/>
<dbReference type="PANTHER" id="PTHR32071:SF57">
    <property type="entry name" value="C4-DICARBOXYLATE TRANSPORT TRANSCRIPTIONAL REGULATORY PROTEIN DCTD"/>
    <property type="match status" value="1"/>
</dbReference>
<dbReference type="InterPro" id="IPR002078">
    <property type="entry name" value="Sigma_54_int"/>
</dbReference>
<dbReference type="STRING" id="1121476.SAMN02745751_00432"/>
<keyword evidence="1" id="KW-0547">Nucleotide-binding</keyword>
<gene>
    <name evidence="7" type="ORF">SAMN02745751_00432</name>
</gene>
<evidence type="ECO:0000313" key="7">
    <source>
        <dbReference type="EMBL" id="SHI50746.1"/>
    </source>
</evidence>
<evidence type="ECO:0000256" key="4">
    <source>
        <dbReference type="ARBA" id="ARBA00023163"/>
    </source>
</evidence>
<dbReference type="InterPro" id="IPR025662">
    <property type="entry name" value="Sigma_54_int_dom_ATP-bd_1"/>
</dbReference>
<dbReference type="Gene3D" id="1.10.10.60">
    <property type="entry name" value="Homeodomain-like"/>
    <property type="match status" value="1"/>
</dbReference>
<dbReference type="PROSITE" id="PS50045">
    <property type="entry name" value="SIGMA54_INTERACT_4"/>
    <property type="match status" value="1"/>
</dbReference>
<dbReference type="Pfam" id="PF25601">
    <property type="entry name" value="AAA_lid_14"/>
    <property type="match status" value="1"/>
</dbReference>
<dbReference type="PROSITE" id="PS00675">
    <property type="entry name" value="SIGMA54_INTERACT_1"/>
    <property type="match status" value="1"/>
</dbReference>
<keyword evidence="2" id="KW-0067">ATP-binding</keyword>